<dbReference type="OrthoDB" id="3213438at2"/>
<reference evidence="7 8" key="2">
    <citation type="journal article" date="2013" name="Genome Announc.">
        <title>Draft Genome Sequence of Methylobacterium mesophilicum Strain SR1.6/6, Isolated from Citrus sinensis.</title>
        <authorList>
            <person name="Marinho Almeida D."/>
            <person name="Dini-Andreote F."/>
            <person name="Camargo Neves A.A."/>
            <person name="Juca Ramos R.T."/>
            <person name="Andreote F.D."/>
            <person name="Carneiro A.R."/>
            <person name="Oliveira de Souza Lima A."/>
            <person name="Caracciolo Gomes de Sa P.H."/>
            <person name="Ribeiro Barbosa M.S."/>
            <person name="Araujo W.L."/>
            <person name="Silva A."/>
        </authorList>
    </citation>
    <scope>NUCLEOTIDE SEQUENCE [LARGE SCALE GENOMIC DNA]</scope>
    <source>
        <strain evidence="7 8">SR1.6/6</strain>
    </source>
</reference>
<dbReference type="Gene3D" id="1.10.490.10">
    <property type="entry name" value="Globins"/>
    <property type="match status" value="1"/>
</dbReference>
<keyword evidence="1 5" id="KW-0349">Heme</keyword>
<keyword evidence="4" id="KW-0408">Iron</keyword>
<evidence type="ECO:0000313" key="8">
    <source>
        <dbReference type="Proteomes" id="UP000012488"/>
    </source>
</evidence>
<accession>A0A6B9FT11</accession>
<dbReference type="EMBL" id="CP043538">
    <property type="protein sequence ID" value="QGY05833.1"/>
    <property type="molecule type" value="Genomic_DNA"/>
</dbReference>
<dbReference type="GO" id="GO:0046210">
    <property type="term" value="P:nitric oxide catabolic process"/>
    <property type="evidence" value="ECO:0007669"/>
    <property type="project" value="TreeGrafter"/>
</dbReference>
<sequence>MTPEQIKRVQDSFAKVRPIAGTAADLFYGRLFEIAPQVRGLFPDDMTEQKQKLMAMLGLAVANLNHPETVVPALQDLGRKHIAYGTRAAHYAPVGEALLWTLEQGLGPDFTLEVREAWVATYALVADVMKQAAAEAA</sequence>
<dbReference type="InterPro" id="IPR009050">
    <property type="entry name" value="Globin-like_sf"/>
</dbReference>
<dbReference type="AlphaFoldDB" id="A0A6B9FT11"/>
<dbReference type="GO" id="GO:0005344">
    <property type="term" value="F:oxygen carrier activity"/>
    <property type="evidence" value="ECO:0007669"/>
    <property type="project" value="UniProtKB-KW"/>
</dbReference>
<dbReference type="PANTHER" id="PTHR43396:SF3">
    <property type="entry name" value="FLAVOHEMOPROTEIN"/>
    <property type="match status" value="1"/>
</dbReference>
<keyword evidence="2 5" id="KW-0561">Oxygen transport</keyword>
<dbReference type="Pfam" id="PF00042">
    <property type="entry name" value="Globin"/>
    <property type="match status" value="1"/>
</dbReference>
<dbReference type="GO" id="GO:0019825">
    <property type="term" value="F:oxygen binding"/>
    <property type="evidence" value="ECO:0007669"/>
    <property type="project" value="InterPro"/>
</dbReference>
<evidence type="ECO:0000256" key="4">
    <source>
        <dbReference type="ARBA" id="ARBA00023004"/>
    </source>
</evidence>
<keyword evidence="5" id="KW-0813">Transport</keyword>
<proteinExistence type="inferred from homology"/>
<evidence type="ECO:0000259" key="6">
    <source>
        <dbReference type="PROSITE" id="PS01033"/>
    </source>
</evidence>
<dbReference type="GO" id="GO:0071500">
    <property type="term" value="P:cellular response to nitrosative stress"/>
    <property type="evidence" value="ECO:0007669"/>
    <property type="project" value="TreeGrafter"/>
</dbReference>
<feature type="domain" description="Globin" evidence="6">
    <location>
        <begin position="1"/>
        <end position="134"/>
    </location>
</feature>
<dbReference type="RefSeq" id="WP_010687048.1">
    <property type="nucleotide sequence ID" value="NZ_CP043538.1"/>
</dbReference>
<dbReference type="Proteomes" id="UP000012488">
    <property type="component" value="Chromosome"/>
</dbReference>
<dbReference type="PANTHER" id="PTHR43396">
    <property type="entry name" value="FLAVOHEMOPROTEIN"/>
    <property type="match status" value="1"/>
</dbReference>
<protein>
    <submittedName>
        <fullName evidence="7">Hemin receptor</fullName>
    </submittedName>
</protein>
<dbReference type="GO" id="GO:0008941">
    <property type="term" value="F:nitric oxide dioxygenase NAD(P)H activity"/>
    <property type="evidence" value="ECO:0007669"/>
    <property type="project" value="TreeGrafter"/>
</dbReference>
<dbReference type="GO" id="GO:0020037">
    <property type="term" value="F:heme binding"/>
    <property type="evidence" value="ECO:0007669"/>
    <property type="project" value="InterPro"/>
</dbReference>
<keyword evidence="3" id="KW-0479">Metal-binding</keyword>
<organism evidence="7 8">
    <name type="scientific">Methylobacterium mesophilicum SR1.6/6</name>
    <dbReference type="NCBI Taxonomy" id="908290"/>
    <lineage>
        <taxon>Bacteria</taxon>
        <taxon>Pseudomonadati</taxon>
        <taxon>Pseudomonadota</taxon>
        <taxon>Alphaproteobacteria</taxon>
        <taxon>Hyphomicrobiales</taxon>
        <taxon>Methylobacteriaceae</taxon>
        <taxon>Methylobacterium</taxon>
    </lineage>
</organism>
<dbReference type="SUPFAM" id="SSF46458">
    <property type="entry name" value="Globin-like"/>
    <property type="match status" value="1"/>
</dbReference>
<evidence type="ECO:0000313" key="7">
    <source>
        <dbReference type="EMBL" id="QGY05833.1"/>
    </source>
</evidence>
<evidence type="ECO:0000256" key="2">
    <source>
        <dbReference type="ARBA" id="ARBA00022621"/>
    </source>
</evidence>
<dbReference type="KEGG" id="mmes:MMSR116_31000"/>
<dbReference type="CDD" id="cd12131">
    <property type="entry name" value="HGbI-like"/>
    <property type="match status" value="1"/>
</dbReference>
<evidence type="ECO:0000256" key="3">
    <source>
        <dbReference type="ARBA" id="ARBA00022723"/>
    </source>
</evidence>
<dbReference type="InterPro" id="IPR000971">
    <property type="entry name" value="Globin"/>
</dbReference>
<dbReference type="GO" id="GO:0071949">
    <property type="term" value="F:FAD binding"/>
    <property type="evidence" value="ECO:0007669"/>
    <property type="project" value="TreeGrafter"/>
</dbReference>
<dbReference type="PROSITE" id="PS01033">
    <property type="entry name" value="GLOBIN"/>
    <property type="match status" value="1"/>
</dbReference>
<reference evidence="7 8" key="1">
    <citation type="journal article" date="2012" name="Genet. Mol. Biol.">
        <title>Analysis of 16S rRNA and mxaF genes revealing insights into Methylobacterium niche-specific plant association.</title>
        <authorList>
            <person name="Dourado M.N."/>
            <person name="Andreote F.D."/>
            <person name="Dini-Andreote F."/>
            <person name="Conti R."/>
            <person name="Araujo J.M."/>
            <person name="Araujo W.L."/>
        </authorList>
    </citation>
    <scope>NUCLEOTIDE SEQUENCE [LARGE SCALE GENOMIC DNA]</scope>
    <source>
        <strain evidence="7 8">SR1.6/6</strain>
    </source>
</reference>
<gene>
    <name evidence="7" type="ORF">MMSR116_31000</name>
</gene>
<keyword evidence="7" id="KW-0675">Receptor</keyword>
<evidence type="ECO:0000256" key="5">
    <source>
        <dbReference type="RuleBase" id="RU000356"/>
    </source>
</evidence>
<comment type="similarity">
    <text evidence="5">Belongs to the globin family.</text>
</comment>
<evidence type="ECO:0000256" key="1">
    <source>
        <dbReference type="ARBA" id="ARBA00022617"/>
    </source>
</evidence>
<name>A0A6B9FT11_9HYPH</name>
<dbReference type="GO" id="GO:0046872">
    <property type="term" value="F:metal ion binding"/>
    <property type="evidence" value="ECO:0007669"/>
    <property type="project" value="UniProtKB-KW"/>
</dbReference>
<dbReference type="InterPro" id="IPR012292">
    <property type="entry name" value="Globin/Proto"/>
</dbReference>